<dbReference type="RefSeq" id="WP_138458066.1">
    <property type="nucleotide sequence ID" value="NZ_VBUU01000030.1"/>
</dbReference>
<dbReference type="EMBL" id="VBUU01000030">
    <property type="protein sequence ID" value="TLG01710.1"/>
    <property type="molecule type" value="Genomic_DNA"/>
</dbReference>
<comment type="caution">
    <text evidence="1">The sequence shown here is derived from an EMBL/GenBank/DDBJ whole genome shotgun (WGS) entry which is preliminary data.</text>
</comment>
<protein>
    <submittedName>
        <fullName evidence="1">Uncharacterized protein</fullName>
    </submittedName>
</protein>
<name>A0A5R8P890_9NOCA</name>
<dbReference type="AlphaFoldDB" id="A0A5R8P890"/>
<dbReference type="OrthoDB" id="4083828at2"/>
<dbReference type="Proteomes" id="UP000308349">
    <property type="component" value="Unassembled WGS sequence"/>
</dbReference>
<evidence type="ECO:0000313" key="1">
    <source>
        <dbReference type="EMBL" id="TLG01710.1"/>
    </source>
</evidence>
<accession>A0A5R8P890</accession>
<reference evidence="1 2" key="1">
    <citation type="submission" date="2019-05" db="EMBL/GenBank/DDBJ databases">
        <title>Genomes sequences of two Nocardia cyriacigeorgica environmental isolates, type strains Nocardia asteroides ATCC 19247 and Nocardia cyriacigeorgica DSM 44484.</title>
        <authorList>
            <person name="Vautrin F."/>
            <person name="Bergeron E."/>
            <person name="Dubost A."/>
            <person name="Abrouk D."/>
            <person name="Rodriguez Nava V."/>
            <person name="Pujic P."/>
        </authorList>
    </citation>
    <scope>NUCLEOTIDE SEQUENCE [LARGE SCALE GENOMIC DNA]</scope>
    <source>
        <strain evidence="1 2">EML 1456</strain>
    </source>
</reference>
<evidence type="ECO:0000313" key="2">
    <source>
        <dbReference type="Proteomes" id="UP000308349"/>
    </source>
</evidence>
<organism evidence="1 2">
    <name type="scientific">Nocardia cyriacigeorgica</name>
    <dbReference type="NCBI Taxonomy" id="135487"/>
    <lineage>
        <taxon>Bacteria</taxon>
        <taxon>Bacillati</taxon>
        <taxon>Actinomycetota</taxon>
        <taxon>Actinomycetes</taxon>
        <taxon>Mycobacteriales</taxon>
        <taxon>Nocardiaceae</taxon>
        <taxon>Nocardia</taxon>
    </lineage>
</organism>
<proteinExistence type="predicted"/>
<gene>
    <name evidence="1" type="ORF">FEK35_23705</name>
</gene>
<sequence length="99" mass="10882">MQYTKQQVKLDRKAPIPAACDDQARLESWIYRALASGPLWAAHPFAISRVGPTPDGSLMVFLDRKVIGFSEPWDAAQQVLQCLVPVAASEGEFVTRAPV</sequence>